<proteinExistence type="predicted"/>
<feature type="transmembrane region" description="Helical" evidence="1">
    <location>
        <begin position="185"/>
        <end position="206"/>
    </location>
</feature>
<dbReference type="OrthoDB" id="5586934at2759"/>
<feature type="transmembrane region" description="Helical" evidence="1">
    <location>
        <begin position="17"/>
        <end position="36"/>
    </location>
</feature>
<feature type="transmembrane region" description="Helical" evidence="1">
    <location>
        <begin position="69"/>
        <end position="88"/>
    </location>
</feature>
<gene>
    <name evidence="2" type="ORF">OFUS_LOCUS2514</name>
</gene>
<evidence type="ECO:0000313" key="3">
    <source>
        <dbReference type="Proteomes" id="UP000749559"/>
    </source>
</evidence>
<dbReference type="AlphaFoldDB" id="A0A8S4N1T5"/>
<keyword evidence="3" id="KW-1185">Reference proteome</keyword>
<feature type="transmembrane region" description="Helical" evidence="1">
    <location>
        <begin position="244"/>
        <end position="260"/>
    </location>
</feature>
<sequence length="308" mass="34409">MEGIDGMQGFKHSPGRIILIVLSTLFFANTLFFNYLSAAGQGLGGVFLNTTGGISNKYQHQIVPAGWTFSIWGAIYLWQAIWIVYAWTTVCRKSASGYLYVSPGHMPPAMYGVWILNMALNVSWLILWDREMIIVSLCVIALMPFTLYICIGISIWGVNKSSDYLSKSGNAVDIWLTRFTVQNGMAFYATWTTLATLLNFTSVLIYKANVENSIASTISLSIVTAEIVVYFTLDMTVLDRFTRYLFSPYIVCIVALSGVHSRNWNPELRNSIFNAVLIGVACVCCLAKIIVMFYRHLTKPFNAIAITV</sequence>
<keyword evidence="1" id="KW-0812">Transmembrane</keyword>
<organism evidence="2 3">
    <name type="scientific">Owenia fusiformis</name>
    <name type="common">Polychaete worm</name>
    <dbReference type="NCBI Taxonomy" id="6347"/>
    <lineage>
        <taxon>Eukaryota</taxon>
        <taxon>Metazoa</taxon>
        <taxon>Spiralia</taxon>
        <taxon>Lophotrochozoa</taxon>
        <taxon>Annelida</taxon>
        <taxon>Polychaeta</taxon>
        <taxon>Sedentaria</taxon>
        <taxon>Canalipalpata</taxon>
        <taxon>Sabellida</taxon>
        <taxon>Oweniida</taxon>
        <taxon>Oweniidae</taxon>
        <taxon>Owenia</taxon>
    </lineage>
</organism>
<dbReference type="EMBL" id="CAIIXF020000001">
    <property type="protein sequence ID" value="CAH1775177.1"/>
    <property type="molecule type" value="Genomic_DNA"/>
</dbReference>
<dbReference type="Proteomes" id="UP000749559">
    <property type="component" value="Unassembled WGS sequence"/>
</dbReference>
<feature type="transmembrane region" description="Helical" evidence="1">
    <location>
        <begin position="109"/>
        <end position="127"/>
    </location>
</feature>
<keyword evidence="1" id="KW-0472">Membrane</keyword>
<dbReference type="PANTHER" id="PTHR33802">
    <property type="entry name" value="SI:CH211-161H7.5-RELATED"/>
    <property type="match status" value="1"/>
</dbReference>
<protein>
    <submittedName>
        <fullName evidence="2">Uncharacterized protein</fullName>
    </submittedName>
</protein>
<feature type="transmembrane region" description="Helical" evidence="1">
    <location>
        <begin position="133"/>
        <end position="158"/>
    </location>
</feature>
<feature type="transmembrane region" description="Helical" evidence="1">
    <location>
        <begin position="272"/>
        <end position="294"/>
    </location>
</feature>
<feature type="transmembrane region" description="Helical" evidence="1">
    <location>
        <begin position="212"/>
        <end position="232"/>
    </location>
</feature>
<evidence type="ECO:0000313" key="2">
    <source>
        <dbReference type="EMBL" id="CAH1775177.1"/>
    </source>
</evidence>
<keyword evidence="1" id="KW-1133">Transmembrane helix</keyword>
<dbReference type="PANTHER" id="PTHR33802:SF1">
    <property type="entry name" value="XK-RELATED PROTEIN"/>
    <property type="match status" value="1"/>
</dbReference>
<name>A0A8S4N1T5_OWEFU</name>
<evidence type="ECO:0000256" key="1">
    <source>
        <dbReference type="SAM" id="Phobius"/>
    </source>
</evidence>
<reference evidence="2" key="1">
    <citation type="submission" date="2022-03" db="EMBL/GenBank/DDBJ databases">
        <authorList>
            <person name="Martin C."/>
        </authorList>
    </citation>
    <scope>NUCLEOTIDE SEQUENCE</scope>
</reference>
<accession>A0A8S4N1T5</accession>
<comment type="caution">
    <text evidence="2">The sequence shown here is derived from an EMBL/GenBank/DDBJ whole genome shotgun (WGS) entry which is preliminary data.</text>
</comment>